<organism evidence="1">
    <name type="scientific">uncultured Rubrobacteraceae bacterium</name>
    <dbReference type="NCBI Taxonomy" id="349277"/>
    <lineage>
        <taxon>Bacteria</taxon>
        <taxon>Bacillati</taxon>
        <taxon>Actinomycetota</taxon>
        <taxon>Rubrobacteria</taxon>
        <taxon>Rubrobacterales</taxon>
        <taxon>Rubrobacteraceae</taxon>
        <taxon>environmental samples</taxon>
    </lineage>
</organism>
<evidence type="ECO:0000313" key="1">
    <source>
        <dbReference type="EMBL" id="CAA9458351.1"/>
    </source>
</evidence>
<name>A0A6J4QY38_9ACTN</name>
<accession>A0A6J4QY38</accession>
<sequence>MVGKTRRRVENRKLLSHSAVLGEGCEVLGHRRSSSRLLDEKALLVKG</sequence>
<gene>
    <name evidence="1" type="ORF">AVDCRST_MAG37-3371</name>
</gene>
<dbReference type="EMBL" id="CADCVD010000169">
    <property type="protein sequence ID" value="CAA9458351.1"/>
    <property type="molecule type" value="Genomic_DNA"/>
</dbReference>
<dbReference type="AlphaFoldDB" id="A0A6J4QY38"/>
<reference evidence="1" key="1">
    <citation type="submission" date="2020-02" db="EMBL/GenBank/DDBJ databases">
        <authorList>
            <person name="Meier V. D."/>
        </authorList>
    </citation>
    <scope>NUCLEOTIDE SEQUENCE</scope>
    <source>
        <strain evidence="1">AVDCRST_MAG37</strain>
    </source>
</reference>
<proteinExistence type="predicted"/>
<protein>
    <submittedName>
        <fullName evidence="1">Uncharacterized protein</fullName>
    </submittedName>
</protein>